<dbReference type="InterPro" id="IPR003115">
    <property type="entry name" value="ParB_N"/>
</dbReference>
<dbReference type="AlphaFoldDB" id="A0A371BIM9"/>
<evidence type="ECO:0000313" key="4">
    <source>
        <dbReference type="EMBL" id="RDV07439.1"/>
    </source>
</evidence>
<dbReference type="SUPFAM" id="SSF110849">
    <property type="entry name" value="ParB/Sulfiredoxin"/>
    <property type="match status" value="1"/>
</dbReference>
<dbReference type="InterPro" id="IPR041468">
    <property type="entry name" value="HTH_ParB/Spo0J"/>
</dbReference>
<dbReference type="Proteomes" id="UP000263833">
    <property type="component" value="Unassembled WGS sequence"/>
</dbReference>
<dbReference type="EMBL" id="QRGP01000001">
    <property type="protein sequence ID" value="RDV07439.1"/>
    <property type="molecule type" value="Genomic_DNA"/>
</dbReference>
<proteinExistence type="inferred from homology"/>
<protein>
    <submittedName>
        <fullName evidence="4">ParB/RepB/Spo0J family partition protein</fullName>
    </submittedName>
</protein>
<dbReference type="InterPro" id="IPR004437">
    <property type="entry name" value="ParB/RepB/Spo0J"/>
</dbReference>
<dbReference type="GO" id="GO:0003677">
    <property type="term" value="F:DNA binding"/>
    <property type="evidence" value="ECO:0007669"/>
    <property type="project" value="InterPro"/>
</dbReference>
<dbReference type="CDD" id="cd16406">
    <property type="entry name" value="ParB_N_like"/>
    <property type="match status" value="1"/>
</dbReference>
<dbReference type="Pfam" id="PF17762">
    <property type="entry name" value="HTH_ParB"/>
    <property type="match status" value="1"/>
</dbReference>
<gene>
    <name evidence="4" type="ORF">DXH95_08870</name>
</gene>
<dbReference type="Gene3D" id="3.90.1530.30">
    <property type="match status" value="1"/>
</dbReference>
<dbReference type="NCBIfam" id="TIGR00180">
    <property type="entry name" value="parB_part"/>
    <property type="match status" value="1"/>
</dbReference>
<dbReference type="OrthoDB" id="9813122at2"/>
<dbReference type="PANTHER" id="PTHR33375">
    <property type="entry name" value="CHROMOSOME-PARTITIONING PROTEIN PARB-RELATED"/>
    <property type="match status" value="1"/>
</dbReference>
<dbReference type="SUPFAM" id="SSF109709">
    <property type="entry name" value="KorB DNA-binding domain-like"/>
    <property type="match status" value="1"/>
</dbReference>
<organism evidence="4 5">
    <name type="scientific">Sphingorhabdus pulchriflava</name>
    <dbReference type="NCBI Taxonomy" id="2292257"/>
    <lineage>
        <taxon>Bacteria</taxon>
        <taxon>Pseudomonadati</taxon>
        <taxon>Pseudomonadota</taxon>
        <taxon>Alphaproteobacteria</taxon>
        <taxon>Sphingomonadales</taxon>
        <taxon>Sphingomonadaceae</taxon>
        <taxon>Sphingorhabdus</taxon>
    </lineage>
</organism>
<dbReference type="Pfam" id="PF02195">
    <property type="entry name" value="ParB_N"/>
    <property type="match status" value="1"/>
</dbReference>
<dbReference type="PANTHER" id="PTHR33375:SF7">
    <property type="entry name" value="CHROMOSOME 2-PARTITIONING PROTEIN PARB-RELATED"/>
    <property type="match status" value="1"/>
</dbReference>
<evidence type="ECO:0000313" key="5">
    <source>
        <dbReference type="Proteomes" id="UP000263833"/>
    </source>
</evidence>
<dbReference type="GO" id="GO:0007059">
    <property type="term" value="P:chromosome segregation"/>
    <property type="evidence" value="ECO:0007669"/>
    <property type="project" value="TreeGrafter"/>
</dbReference>
<evidence type="ECO:0000259" key="3">
    <source>
        <dbReference type="SMART" id="SM00470"/>
    </source>
</evidence>
<evidence type="ECO:0000256" key="1">
    <source>
        <dbReference type="ARBA" id="ARBA00006295"/>
    </source>
</evidence>
<dbReference type="SMART" id="SM00470">
    <property type="entry name" value="ParB"/>
    <property type="match status" value="1"/>
</dbReference>
<feature type="domain" description="ParB-like N-terminal" evidence="3">
    <location>
        <begin position="3"/>
        <end position="100"/>
    </location>
</feature>
<evidence type="ECO:0000256" key="2">
    <source>
        <dbReference type="SAM" id="MobiDB-lite"/>
    </source>
</evidence>
<dbReference type="RefSeq" id="WP_115548986.1">
    <property type="nucleotide sequence ID" value="NZ_QRGP01000001.1"/>
</dbReference>
<feature type="region of interest" description="Disordered" evidence="2">
    <location>
        <begin position="653"/>
        <end position="681"/>
    </location>
</feature>
<sequence length="681" mass="73305">MIKSIPLNKLVASPRNVRKRSDPVADAELKASVAAHGLLQNLVVREGKKGQYEVEAGERRRRALLALAADKHLSRTLPIMCLVLDGDETQVREASLAENFHTLKMNPADEAQAFASIIETGATPEDVARRFGLTVRFVEGRLRLASLAPVVFEALAAGEITLDMAKAYGATSDQAIQARVYDEVVQSCYRASPDSIRRMVLNSTVRGSDPRAKLVGKDAYLAAGGRVDRELFDDEENESWLDVALLENLANARMEEAAASVAAEQGLAWVKPTLDVYVSHDLVEGLHRVPVPQRVYTEDELARIEELDAAYDAQAVILEDEDASEDDTSAASEEIERIDAEIAAIRDRPVEIDPDIKRESGMILTLGRDGVPTLQPLYFTETLVVSASEEGAVEVVSSGSGDKPARAAMSQRLVDELAMQRRDVLALHVASDPALALDLFVFILADADTYRWSSSPGLTIRGSASSGPAHGFEAKDAAATAAIAELRGGLDESWRAGDSIAERFDLFRRLDDEARSAWLGWVVGRTLEASLNVSGNRGNVFHDHLGQLTGIDMAAWWRPTAANYFDRVSKAVILEALTDVGGPTLASRFSASKKGDLAASAERIFAGNFITEVEVKERALAWLPAAMRFADAPGVEPATETDADIAAVAADGAEMDADGSTAEDPAISQETTDNAGVELAA</sequence>
<keyword evidence="5" id="KW-1185">Reference proteome</keyword>
<reference evidence="5" key="1">
    <citation type="submission" date="2018-08" db="EMBL/GenBank/DDBJ databases">
        <authorList>
            <person name="Kim S.-J."/>
            <person name="Jung G.-Y."/>
        </authorList>
    </citation>
    <scope>NUCLEOTIDE SEQUENCE [LARGE SCALE GENOMIC DNA]</scope>
    <source>
        <strain evidence="5">GY_G</strain>
    </source>
</reference>
<dbReference type="InterPro" id="IPR036086">
    <property type="entry name" value="ParB/Sulfiredoxin_sf"/>
</dbReference>
<accession>A0A371BIM9</accession>
<dbReference type="GO" id="GO:0005694">
    <property type="term" value="C:chromosome"/>
    <property type="evidence" value="ECO:0007669"/>
    <property type="project" value="TreeGrafter"/>
</dbReference>
<dbReference type="Gene3D" id="1.10.10.2830">
    <property type="match status" value="1"/>
</dbReference>
<comment type="similarity">
    <text evidence="1">Belongs to the ParB family.</text>
</comment>
<dbReference type="InterPro" id="IPR050336">
    <property type="entry name" value="Chromosome_partition/occlusion"/>
</dbReference>
<name>A0A371BIM9_9SPHN</name>
<comment type="caution">
    <text evidence="4">The sequence shown here is derived from an EMBL/GenBank/DDBJ whole genome shotgun (WGS) entry which is preliminary data.</text>
</comment>